<feature type="transmembrane region" description="Helical" evidence="7">
    <location>
        <begin position="64"/>
        <end position="87"/>
    </location>
</feature>
<reference evidence="8 9" key="1">
    <citation type="submission" date="2018-05" db="EMBL/GenBank/DDBJ databases">
        <title>Salinimonas sp. HMF8227 Genome sequencing and assembly.</title>
        <authorList>
            <person name="Kang H."/>
            <person name="Kang J."/>
            <person name="Cha I."/>
            <person name="Kim H."/>
            <person name="Joh K."/>
        </authorList>
    </citation>
    <scope>NUCLEOTIDE SEQUENCE [LARGE SCALE GENOMIC DNA]</scope>
    <source>
        <strain evidence="8 9">HMF8227</strain>
    </source>
</reference>
<sequence>MSALATKWFPMPVHSVLLFVVWLMLNNSVAPGHLLLALIFAIAIPRLCAPLYTRQPAIRHPFKLLRYFLMVLADIVVANIQVAVLVVGPLKRLKPAFIAVPLDMTQSLPITMLASSVTMTPGTVSAEVSADRNWLYVHVLNLDVPERQLAETIKQRYEKPLKEIFEC</sequence>
<protein>
    <submittedName>
        <fullName evidence="8">Na(+)/H(+) antiporter subunit E1</fullName>
    </submittedName>
</protein>
<organism evidence="8 9">
    <name type="scientific">Saliniradius amylolyticus</name>
    <dbReference type="NCBI Taxonomy" id="2183582"/>
    <lineage>
        <taxon>Bacteria</taxon>
        <taxon>Pseudomonadati</taxon>
        <taxon>Pseudomonadota</taxon>
        <taxon>Gammaproteobacteria</taxon>
        <taxon>Alteromonadales</taxon>
        <taxon>Alteromonadaceae</taxon>
        <taxon>Saliniradius</taxon>
    </lineage>
</organism>
<evidence type="ECO:0000256" key="1">
    <source>
        <dbReference type="ARBA" id="ARBA00004651"/>
    </source>
</evidence>
<keyword evidence="6 7" id="KW-0472">Membrane</keyword>
<evidence type="ECO:0000256" key="4">
    <source>
        <dbReference type="ARBA" id="ARBA00022692"/>
    </source>
</evidence>
<evidence type="ECO:0000256" key="5">
    <source>
        <dbReference type="ARBA" id="ARBA00022989"/>
    </source>
</evidence>
<evidence type="ECO:0000313" key="9">
    <source>
        <dbReference type="Proteomes" id="UP000245728"/>
    </source>
</evidence>
<dbReference type="PANTHER" id="PTHR34584:SF1">
    <property type="entry name" value="NA(+)_H(+) ANTIPORTER SUBUNIT E1"/>
    <property type="match status" value="1"/>
</dbReference>
<accession>A0A2S2E296</accession>
<evidence type="ECO:0000256" key="7">
    <source>
        <dbReference type="SAM" id="Phobius"/>
    </source>
</evidence>
<name>A0A2S2E296_9ALTE</name>
<dbReference type="GO" id="GO:0008324">
    <property type="term" value="F:monoatomic cation transmembrane transporter activity"/>
    <property type="evidence" value="ECO:0007669"/>
    <property type="project" value="InterPro"/>
</dbReference>
<dbReference type="Pfam" id="PF01899">
    <property type="entry name" value="MNHE"/>
    <property type="match status" value="1"/>
</dbReference>
<comment type="similarity">
    <text evidence="2">Belongs to the CPA3 antiporters (TC 2.A.63) subunit E family.</text>
</comment>
<dbReference type="OrthoDB" id="9807187at2"/>
<dbReference type="InterPro" id="IPR002758">
    <property type="entry name" value="Cation_antiport_E"/>
</dbReference>
<proteinExistence type="inferred from homology"/>
<feature type="transmembrane region" description="Helical" evidence="7">
    <location>
        <begin position="31"/>
        <end position="52"/>
    </location>
</feature>
<dbReference type="EMBL" id="CP029347">
    <property type="protein sequence ID" value="AWL11380.1"/>
    <property type="molecule type" value="Genomic_DNA"/>
</dbReference>
<keyword evidence="4 7" id="KW-0812">Transmembrane</keyword>
<comment type="subcellular location">
    <subcellularLocation>
        <location evidence="1">Cell membrane</location>
        <topology evidence="1">Multi-pass membrane protein</topology>
    </subcellularLocation>
</comment>
<gene>
    <name evidence="8" type="ORF">HMF8227_00885</name>
</gene>
<keyword evidence="5 7" id="KW-1133">Transmembrane helix</keyword>
<dbReference type="Proteomes" id="UP000245728">
    <property type="component" value="Chromosome"/>
</dbReference>
<evidence type="ECO:0000256" key="2">
    <source>
        <dbReference type="ARBA" id="ARBA00006228"/>
    </source>
</evidence>
<dbReference type="PIRSF" id="PIRSF019239">
    <property type="entry name" value="MrpE"/>
    <property type="match status" value="1"/>
</dbReference>
<dbReference type="RefSeq" id="WP_109339033.1">
    <property type="nucleotide sequence ID" value="NZ_CP029347.1"/>
</dbReference>
<dbReference type="PANTHER" id="PTHR34584">
    <property type="entry name" value="NA(+)/H(+) ANTIPORTER SUBUNIT E1"/>
    <property type="match status" value="1"/>
</dbReference>
<dbReference type="AlphaFoldDB" id="A0A2S2E296"/>
<dbReference type="GO" id="GO:0005886">
    <property type="term" value="C:plasma membrane"/>
    <property type="evidence" value="ECO:0007669"/>
    <property type="project" value="UniProtKB-SubCell"/>
</dbReference>
<dbReference type="KEGG" id="salh:HMF8227_00885"/>
<dbReference type="NCBIfam" id="NF006518">
    <property type="entry name" value="PRK08965.1-2"/>
    <property type="match status" value="1"/>
</dbReference>
<keyword evidence="3" id="KW-1003">Cell membrane</keyword>
<keyword evidence="9" id="KW-1185">Reference proteome</keyword>
<evidence type="ECO:0000256" key="6">
    <source>
        <dbReference type="ARBA" id="ARBA00023136"/>
    </source>
</evidence>
<evidence type="ECO:0000313" key="8">
    <source>
        <dbReference type="EMBL" id="AWL11380.1"/>
    </source>
</evidence>
<evidence type="ECO:0000256" key="3">
    <source>
        <dbReference type="ARBA" id="ARBA00022475"/>
    </source>
</evidence>